<dbReference type="EMBL" id="JADJZA010000005">
    <property type="protein sequence ID" value="MBK9296753.1"/>
    <property type="molecule type" value="Genomic_DNA"/>
</dbReference>
<evidence type="ECO:0000313" key="3">
    <source>
        <dbReference type="Proteomes" id="UP000727993"/>
    </source>
</evidence>
<comment type="caution">
    <text evidence="2">The sequence shown here is derived from an EMBL/GenBank/DDBJ whole genome shotgun (WGS) entry which is preliminary data.</text>
</comment>
<dbReference type="Proteomes" id="UP000727993">
    <property type="component" value="Unassembled WGS sequence"/>
</dbReference>
<accession>A0A936NC67</accession>
<feature type="compositionally biased region" description="Acidic residues" evidence="1">
    <location>
        <begin position="21"/>
        <end position="30"/>
    </location>
</feature>
<sequence length="107" mass="12142">MSSWRASIIMNPTPDQCNWSDPDDPAEEDTQRDEFQVALKHAGWHDNGVPGWVSPDNKRRVDLSPAGGKFAALWWEKRNRRPTCLTVGVVDSVFFLDVLSRSPNHQP</sequence>
<feature type="region of interest" description="Disordered" evidence="1">
    <location>
        <begin position="1"/>
        <end position="30"/>
    </location>
</feature>
<protein>
    <submittedName>
        <fullName evidence="2">Uncharacterized protein</fullName>
    </submittedName>
</protein>
<dbReference type="AlphaFoldDB" id="A0A936NC67"/>
<proteinExistence type="predicted"/>
<organism evidence="2 3">
    <name type="scientific">Candidatus Neomicrothrix subdominans</name>
    <dbReference type="NCBI Taxonomy" id="2954438"/>
    <lineage>
        <taxon>Bacteria</taxon>
        <taxon>Bacillati</taxon>
        <taxon>Actinomycetota</taxon>
        <taxon>Acidimicrobiia</taxon>
        <taxon>Acidimicrobiales</taxon>
        <taxon>Microthrixaceae</taxon>
        <taxon>Candidatus Neomicrothrix</taxon>
    </lineage>
</organism>
<reference evidence="2 3" key="1">
    <citation type="submission" date="2020-10" db="EMBL/GenBank/DDBJ databases">
        <title>Connecting structure to function with the recovery of over 1000 high-quality activated sludge metagenome-assembled genomes encoding full-length rRNA genes using long-read sequencing.</title>
        <authorList>
            <person name="Singleton C.M."/>
            <person name="Petriglieri F."/>
            <person name="Kristensen J.M."/>
            <person name="Kirkegaard R.H."/>
            <person name="Michaelsen T.Y."/>
            <person name="Andersen M.H."/>
            <person name="Karst S.M."/>
            <person name="Dueholm M.S."/>
            <person name="Nielsen P.H."/>
            <person name="Albertsen M."/>
        </authorList>
    </citation>
    <scope>NUCLEOTIDE SEQUENCE [LARGE SCALE GENOMIC DNA]</scope>
    <source>
        <strain evidence="2">Lyne_18-Q3-R50-59_MAXAC.006</strain>
    </source>
</reference>
<evidence type="ECO:0000256" key="1">
    <source>
        <dbReference type="SAM" id="MobiDB-lite"/>
    </source>
</evidence>
<gene>
    <name evidence="2" type="ORF">IPN02_07900</name>
</gene>
<evidence type="ECO:0000313" key="2">
    <source>
        <dbReference type="EMBL" id="MBK9296753.1"/>
    </source>
</evidence>
<name>A0A936NC67_9ACTN</name>